<dbReference type="PROSITE" id="PS50048">
    <property type="entry name" value="ZN2_CY6_FUNGAL_2"/>
    <property type="match status" value="1"/>
</dbReference>
<evidence type="ECO:0000256" key="1">
    <source>
        <dbReference type="ARBA" id="ARBA00022723"/>
    </source>
</evidence>
<dbReference type="Gene3D" id="4.10.240.10">
    <property type="entry name" value="Zn(2)-C6 fungal-type DNA-binding domain"/>
    <property type="match status" value="1"/>
</dbReference>
<dbReference type="AlphaFoldDB" id="A0A9P3FDR4"/>
<dbReference type="PANTHER" id="PTHR36206:SF13">
    <property type="entry name" value="TRANSCRIPTIONAL REGULATORY PROTEIN MOC3"/>
    <property type="match status" value="1"/>
</dbReference>
<name>A0A9P3FDR4_9PEZI</name>
<dbReference type="SUPFAM" id="SSF57701">
    <property type="entry name" value="Zn2/Cys6 DNA-binding domain"/>
    <property type="match status" value="1"/>
</dbReference>
<keyword evidence="10" id="KW-1185">Reference proteome</keyword>
<evidence type="ECO:0000259" key="8">
    <source>
        <dbReference type="PROSITE" id="PS50048"/>
    </source>
</evidence>
<dbReference type="CDD" id="cd00067">
    <property type="entry name" value="GAL4"/>
    <property type="match status" value="1"/>
</dbReference>
<gene>
    <name evidence="9" type="ORF">CKM354_000347900</name>
</gene>
<dbReference type="GeneID" id="68289054"/>
<organism evidence="9 10">
    <name type="scientific">Cercospora kikuchii</name>
    <dbReference type="NCBI Taxonomy" id="84275"/>
    <lineage>
        <taxon>Eukaryota</taxon>
        <taxon>Fungi</taxon>
        <taxon>Dikarya</taxon>
        <taxon>Ascomycota</taxon>
        <taxon>Pezizomycotina</taxon>
        <taxon>Dothideomycetes</taxon>
        <taxon>Dothideomycetidae</taxon>
        <taxon>Mycosphaerellales</taxon>
        <taxon>Mycosphaerellaceae</taxon>
        <taxon>Cercospora</taxon>
    </lineage>
</organism>
<dbReference type="InterPro" id="IPR036864">
    <property type="entry name" value="Zn2-C6_fun-type_DNA-bd_sf"/>
</dbReference>
<dbReference type="Pfam" id="PF00172">
    <property type="entry name" value="Zn_clus"/>
    <property type="match status" value="1"/>
</dbReference>
<keyword evidence="4" id="KW-0238">DNA-binding</keyword>
<dbReference type="InterPro" id="IPR001138">
    <property type="entry name" value="Zn2Cys6_DnaBD"/>
</dbReference>
<keyword evidence="3" id="KW-0805">Transcription regulation</keyword>
<keyword evidence="6" id="KW-0539">Nucleus</keyword>
<evidence type="ECO:0000256" key="3">
    <source>
        <dbReference type="ARBA" id="ARBA00023015"/>
    </source>
</evidence>
<feature type="compositionally biased region" description="Low complexity" evidence="7">
    <location>
        <begin position="8"/>
        <end position="24"/>
    </location>
</feature>
<feature type="compositionally biased region" description="Pro residues" evidence="7">
    <location>
        <begin position="435"/>
        <end position="447"/>
    </location>
</feature>
<evidence type="ECO:0000256" key="7">
    <source>
        <dbReference type="SAM" id="MobiDB-lite"/>
    </source>
</evidence>
<accession>A0A9P3FDR4</accession>
<dbReference type="InterPro" id="IPR052360">
    <property type="entry name" value="Transcr_Regulatory_Proteins"/>
</dbReference>
<keyword evidence="1" id="KW-0479">Metal-binding</keyword>
<evidence type="ECO:0000256" key="5">
    <source>
        <dbReference type="ARBA" id="ARBA00023163"/>
    </source>
</evidence>
<feature type="compositionally biased region" description="Low complexity" evidence="7">
    <location>
        <begin position="205"/>
        <end position="221"/>
    </location>
</feature>
<sequence>MQHHHHAQQQQQHPQHQQQHQHALQPPPQPSLEPHPSEATLNLPPLQSSYLAQPGMQSHPPSYAPPPATMSNGTAPPLPPHQQHAPPYPPPQYHHQQYPPPAPMPSNVAPNGQNGVMRYPLPPQPQLDARQMSGGRHKKEIKRRTKTGCLTCRKRRIKCDEGLPTCRNCQKSKRECLGYDPIFKQQPSPANIQPAPSVHNTPPTSASASGSHVSSNQYGAPPAFPGAGGNFIPAAAMPHCDQPHFESHYNHAAPLDPALAGGEHVPHMAPHHNNNNNYPSSLQPTRRVRVVPVEELCSLNDIPPKCNLREAPPPSSPASQQETETFFKYHYAAGLDRLFETTWYSQQGPLHLQRDAVLQDFVSQCVEQFKAREDANARQTQSLEARLVWLLASMPRAYHRMTNGAANDLAVQELLPRLDVVENLLTGQYLDPSRVTPPPQQQPPMPPGSDSAAVNQKFNERSFWHQLARFVATRDDTTNVQREIDDALGTMRNLLHMLENRDVLYSLAVARHLGGRIPEWHPQRHLVPSSNDPNDPVGKLRVAQQFVETEDQRGTTQVIQRICSMAIRSWILQKQ</sequence>
<dbReference type="OrthoDB" id="5375558at2759"/>
<evidence type="ECO:0000313" key="9">
    <source>
        <dbReference type="EMBL" id="GIZ40127.1"/>
    </source>
</evidence>
<dbReference type="GO" id="GO:0003677">
    <property type="term" value="F:DNA binding"/>
    <property type="evidence" value="ECO:0007669"/>
    <property type="project" value="UniProtKB-KW"/>
</dbReference>
<keyword evidence="5" id="KW-0804">Transcription</keyword>
<dbReference type="PROSITE" id="PS00463">
    <property type="entry name" value="ZN2_CY6_FUNGAL_1"/>
    <property type="match status" value="1"/>
</dbReference>
<dbReference type="GO" id="GO:0008270">
    <property type="term" value="F:zinc ion binding"/>
    <property type="evidence" value="ECO:0007669"/>
    <property type="project" value="InterPro"/>
</dbReference>
<keyword evidence="2" id="KW-0862">Zinc</keyword>
<feature type="region of interest" description="Disordered" evidence="7">
    <location>
        <begin position="187"/>
        <end position="221"/>
    </location>
</feature>
<dbReference type="Proteomes" id="UP000825890">
    <property type="component" value="Unassembled WGS sequence"/>
</dbReference>
<feature type="region of interest" description="Disordered" evidence="7">
    <location>
        <begin position="429"/>
        <end position="453"/>
    </location>
</feature>
<dbReference type="EMBL" id="BOLY01000002">
    <property type="protein sequence ID" value="GIZ40127.1"/>
    <property type="molecule type" value="Genomic_DNA"/>
</dbReference>
<feature type="domain" description="Zn(2)-C6 fungal-type" evidence="8">
    <location>
        <begin position="148"/>
        <end position="176"/>
    </location>
</feature>
<feature type="compositionally biased region" description="Pro residues" evidence="7">
    <location>
        <begin position="76"/>
        <end position="104"/>
    </location>
</feature>
<evidence type="ECO:0000256" key="2">
    <source>
        <dbReference type="ARBA" id="ARBA00022833"/>
    </source>
</evidence>
<dbReference type="SMART" id="SM00066">
    <property type="entry name" value="GAL4"/>
    <property type="match status" value="1"/>
</dbReference>
<dbReference type="RefSeq" id="XP_044654614.1">
    <property type="nucleotide sequence ID" value="XM_044798679.1"/>
</dbReference>
<proteinExistence type="predicted"/>
<feature type="compositionally biased region" description="Polar residues" evidence="7">
    <location>
        <begin position="45"/>
        <end position="60"/>
    </location>
</feature>
<comment type="caution">
    <text evidence="9">The sequence shown here is derived from an EMBL/GenBank/DDBJ whole genome shotgun (WGS) entry which is preliminary data.</text>
</comment>
<dbReference type="PANTHER" id="PTHR36206">
    <property type="entry name" value="ASPERCRYPTIN BIOSYNTHESIS CLUSTER-SPECIFIC TRANSCRIPTION REGULATOR ATNN-RELATED"/>
    <property type="match status" value="1"/>
</dbReference>
<protein>
    <recommendedName>
        <fullName evidence="8">Zn(2)-C6 fungal-type domain-containing protein</fullName>
    </recommendedName>
</protein>
<dbReference type="GO" id="GO:0000981">
    <property type="term" value="F:DNA-binding transcription factor activity, RNA polymerase II-specific"/>
    <property type="evidence" value="ECO:0007669"/>
    <property type="project" value="InterPro"/>
</dbReference>
<feature type="region of interest" description="Disordered" evidence="7">
    <location>
        <begin position="1"/>
        <end position="119"/>
    </location>
</feature>
<evidence type="ECO:0000256" key="6">
    <source>
        <dbReference type="ARBA" id="ARBA00023242"/>
    </source>
</evidence>
<evidence type="ECO:0000256" key="4">
    <source>
        <dbReference type="ARBA" id="ARBA00023125"/>
    </source>
</evidence>
<evidence type="ECO:0000313" key="10">
    <source>
        <dbReference type="Proteomes" id="UP000825890"/>
    </source>
</evidence>
<reference evidence="9 10" key="1">
    <citation type="submission" date="2021-01" db="EMBL/GenBank/DDBJ databases">
        <title>Cercospora kikuchii MAFF 305040 whole genome shotgun sequence.</title>
        <authorList>
            <person name="Kashiwa T."/>
            <person name="Suzuki T."/>
        </authorList>
    </citation>
    <scope>NUCLEOTIDE SEQUENCE [LARGE SCALE GENOMIC DNA]</scope>
    <source>
        <strain evidence="9 10">MAFF 305040</strain>
    </source>
</reference>